<evidence type="ECO:0000313" key="11">
    <source>
        <dbReference type="WBParaSite" id="PDA_v2.g4170.t1"/>
    </source>
</evidence>
<dbReference type="Gene3D" id="3.40.960.10">
    <property type="entry name" value="VSR Endonuclease"/>
    <property type="match status" value="1"/>
</dbReference>
<keyword evidence="5" id="KW-0235">DNA replication</keyword>
<dbReference type="Gene3D" id="1.10.287.690">
    <property type="entry name" value="Helix hairpin bin"/>
    <property type="match status" value="1"/>
</dbReference>
<evidence type="ECO:0000259" key="9">
    <source>
        <dbReference type="Pfam" id="PF03175"/>
    </source>
</evidence>
<evidence type="ECO:0000313" key="10">
    <source>
        <dbReference type="Proteomes" id="UP000887578"/>
    </source>
</evidence>
<dbReference type="GO" id="GO:0006281">
    <property type="term" value="P:DNA repair"/>
    <property type="evidence" value="ECO:0007669"/>
    <property type="project" value="UniProtKB-ARBA"/>
</dbReference>
<accession>A0A914QLQ6</accession>
<evidence type="ECO:0000256" key="6">
    <source>
        <dbReference type="ARBA" id="ARBA00022932"/>
    </source>
</evidence>
<dbReference type="AlphaFoldDB" id="A0A914QLQ6"/>
<evidence type="ECO:0000256" key="7">
    <source>
        <dbReference type="ARBA" id="ARBA00023125"/>
    </source>
</evidence>
<dbReference type="Gene3D" id="3.90.1600.10">
    <property type="entry name" value="Palm domain of DNA polymerase"/>
    <property type="match status" value="1"/>
</dbReference>
<protein>
    <recommendedName>
        <fullName evidence="2">DNA-directed DNA polymerase</fullName>
        <ecNumber evidence="2">2.7.7.7</ecNumber>
    </recommendedName>
</protein>
<dbReference type="InterPro" id="IPR011335">
    <property type="entry name" value="Restrct_endonuc-II-like"/>
</dbReference>
<evidence type="ECO:0000256" key="1">
    <source>
        <dbReference type="ARBA" id="ARBA00005755"/>
    </source>
</evidence>
<evidence type="ECO:0000256" key="3">
    <source>
        <dbReference type="ARBA" id="ARBA00022679"/>
    </source>
</evidence>
<dbReference type="InterPro" id="IPR004868">
    <property type="entry name" value="DNA-dir_DNA_pol_B_mt/vir"/>
</dbReference>
<keyword evidence="7" id="KW-0238">DNA-binding</keyword>
<proteinExistence type="inferred from homology"/>
<keyword evidence="3" id="KW-0808">Transferase</keyword>
<dbReference type="GO" id="GO:0006260">
    <property type="term" value="P:DNA replication"/>
    <property type="evidence" value="ECO:0007669"/>
    <property type="project" value="UniProtKB-KW"/>
</dbReference>
<dbReference type="PANTHER" id="PTHR33568:SF3">
    <property type="entry name" value="DNA-DIRECTED DNA POLYMERASE"/>
    <property type="match status" value="1"/>
</dbReference>
<dbReference type="InterPro" id="IPR006172">
    <property type="entry name" value="DNA-dir_DNA_pol_B"/>
</dbReference>
<keyword evidence="6" id="KW-0239">DNA-directed DNA polymerase</keyword>
<comment type="similarity">
    <text evidence="1">Belongs to the DNA polymerase type-B family.</text>
</comment>
<dbReference type="SUPFAM" id="SSF52980">
    <property type="entry name" value="Restriction endonuclease-like"/>
    <property type="match status" value="1"/>
</dbReference>
<dbReference type="GO" id="GO:0003677">
    <property type="term" value="F:DNA binding"/>
    <property type="evidence" value="ECO:0007669"/>
    <property type="project" value="UniProtKB-KW"/>
</dbReference>
<dbReference type="Pfam" id="PF03175">
    <property type="entry name" value="DNA_pol_B_2"/>
    <property type="match status" value="1"/>
</dbReference>
<evidence type="ECO:0000256" key="4">
    <source>
        <dbReference type="ARBA" id="ARBA00022695"/>
    </source>
</evidence>
<keyword evidence="4" id="KW-0548">Nucleotidyltransferase</keyword>
<dbReference type="SUPFAM" id="SSF56672">
    <property type="entry name" value="DNA/RNA polymerases"/>
    <property type="match status" value="1"/>
</dbReference>
<comment type="catalytic activity">
    <reaction evidence="8">
        <text>DNA(n) + a 2'-deoxyribonucleoside 5'-triphosphate = DNA(n+1) + diphosphate</text>
        <dbReference type="Rhea" id="RHEA:22508"/>
        <dbReference type="Rhea" id="RHEA-COMP:17339"/>
        <dbReference type="Rhea" id="RHEA-COMP:17340"/>
        <dbReference type="ChEBI" id="CHEBI:33019"/>
        <dbReference type="ChEBI" id="CHEBI:61560"/>
        <dbReference type="ChEBI" id="CHEBI:173112"/>
        <dbReference type="EC" id="2.7.7.7"/>
    </reaction>
</comment>
<evidence type="ECO:0000256" key="2">
    <source>
        <dbReference type="ARBA" id="ARBA00012417"/>
    </source>
</evidence>
<evidence type="ECO:0000256" key="8">
    <source>
        <dbReference type="ARBA" id="ARBA00049244"/>
    </source>
</evidence>
<evidence type="ECO:0000256" key="5">
    <source>
        <dbReference type="ARBA" id="ARBA00022705"/>
    </source>
</evidence>
<keyword evidence="10" id="KW-1185">Reference proteome</keyword>
<sequence length="558" mass="64554">MFFAHLFNRRENYHVHLDHLPPREDYMYSSFTTAKQIIFDEWSLFLEEGGLDPFIEATTIASTCMKLYRHFFLPEKTLAIIPENGYQRHSKASEIALKYLTWVGHKTGKAIQHRNTLEGEKKIGDYLVDGFIQDENRVIEVLGCYWHGHIKKCVEPDTMLPKKRTAEAEYFNTMKRINAIRAHGYEVDMVWECEIHEQLKSNNEMAEFFNDCILGGPIDPRDGYFGGRCNPHKIHSVKTPGRKIRYLDFTSLYPSTNLLEYPIGIPEIKVMADGWPPNVQTDAQKAQFVREYKELFDVDIDPFKVVRNPGLRYIAKLCLNSLWGRFSLRNTLSKCIVTDDPLELDNIVNNSTLDVVSIDLLNESQVMVVYNVKKPFIVEHNCSNIIISLYTTSAARVTLFRAMDKVINTPYAYMIYTDTDSLLFETLEDVEILQTGNYLGDLTDEVGPNEEIIEVVIGGNKQYGYVLRNKETGELRYILKIRGITLDAKTCTKLHYEKFKKMVLEYSEDDVIDLEYQRLLPSRLGNVRSANIPKRYKVVYKKGHIGSDLIVYPFGYQE</sequence>
<organism evidence="10 11">
    <name type="scientific">Panagrolaimus davidi</name>
    <dbReference type="NCBI Taxonomy" id="227884"/>
    <lineage>
        <taxon>Eukaryota</taxon>
        <taxon>Metazoa</taxon>
        <taxon>Ecdysozoa</taxon>
        <taxon>Nematoda</taxon>
        <taxon>Chromadorea</taxon>
        <taxon>Rhabditida</taxon>
        <taxon>Tylenchina</taxon>
        <taxon>Panagrolaimomorpha</taxon>
        <taxon>Panagrolaimoidea</taxon>
        <taxon>Panagrolaimidae</taxon>
        <taxon>Panagrolaimus</taxon>
    </lineage>
</organism>
<feature type="domain" description="DNA-directed DNA polymerase family B mitochondria/virus" evidence="9">
    <location>
        <begin position="221"/>
        <end position="295"/>
    </location>
</feature>
<dbReference type="InterPro" id="IPR023211">
    <property type="entry name" value="DNA_pol_palm_dom_sf"/>
</dbReference>
<name>A0A914QLQ6_9BILA</name>
<dbReference type="InterPro" id="IPR043502">
    <property type="entry name" value="DNA/RNA_pol_sf"/>
</dbReference>
<dbReference type="GO" id="GO:0003887">
    <property type="term" value="F:DNA-directed DNA polymerase activity"/>
    <property type="evidence" value="ECO:0007669"/>
    <property type="project" value="UniProtKB-KW"/>
</dbReference>
<dbReference type="EC" id="2.7.7.7" evidence="2"/>
<dbReference type="WBParaSite" id="PDA_v2.g4170.t1">
    <property type="protein sequence ID" value="PDA_v2.g4170.t1"/>
    <property type="gene ID" value="PDA_v2.g4170"/>
</dbReference>
<dbReference type="GO" id="GO:0000166">
    <property type="term" value="F:nucleotide binding"/>
    <property type="evidence" value="ECO:0007669"/>
    <property type="project" value="InterPro"/>
</dbReference>
<dbReference type="Proteomes" id="UP000887578">
    <property type="component" value="Unplaced"/>
</dbReference>
<dbReference type="PRINTS" id="PR00106">
    <property type="entry name" value="DNAPOLB"/>
</dbReference>
<reference evidence="11" key="1">
    <citation type="submission" date="2022-11" db="UniProtKB">
        <authorList>
            <consortium name="WormBaseParasite"/>
        </authorList>
    </citation>
    <scope>IDENTIFICATION</scope>
</reference>
<dbReference type="PANTHER" id="PTHR33568">
    <property type="entry name" value="DNA POLYMERASE"/>
    <property type="match status" value="1"/>
</dbReference>